<evidence type="ECO:0000313" key="2">
    <source>
        <dbReference type="Proteomes" id="UP000069771"/>
    </source>
</evidence>
<reference evidence="1 2" key="1">
    <citation type="journal article" date="2016" name="Gut Pathog.">
        <title>Whole genome sequencing of "Faecalibaculum rodentium" ALO17, isolated from C57BL/6J laboratory mouse feces.</title>
        <authorList>
            <person name="Lim S."/>
            <person name="Chang D.H."/>
            <person name="Ahn S."/>
            <person name="Kim B.C."/>
        </authorList>
    </citation>
    <scope>NUCLEOTIDE SEQUENCE [LARGE SCALE GENOMIC DNA]</scope>
    <source>
        <strain evidence="1 2">Alo17</strain>
    </source>
</reference>
<organism evidence="1 2">
    <name type="scientific">Faecalibaculum rodentium</name>
    <dbReference type="NCBI Taxonomy" id="1702221"/>
    <lineage>
        <taxon>Bacteria</taxon>
        <taxon>Bacillati</taxon>
        <taxon>Bacillota</taxon>
        <taxon>Erysipelotrichia</taxon>
        <taxon>Erysipelotrichales</taxon>
        <taxon>Erysipelotrichaceae</taxon>
        <taxon>Faecalibaculum</taxon>
    </lineage>
</organism>
<keyword evidence="2" id="KW-1185">Reference proteome</keyword>
<sequence length="76" mass="8955">MILDDLNFDDIDLDVLFGRDYDGKEFDMTEYVGVWNGYDVYLGYADGEDHVLLVKGKRAWYPNSMDLDEIKYIFDL</sequence>
<gene>
    <name evidence="1" type="ORF">AALO17_22990</name>
</gene>
<name>A0A140DXQ6_9FIRM</name>
<dbReference type="RefSeq" id="WP_067559081.1">
    <property type="nucleotide sequence ID" value="NZ_CAMTBT010000051.1"/>
</dbReference>
<protein>
    <submittedName>
        <fullName evidence="1">Uncharacterized protein</fullName>
    </submittedName>
</protein>
<dbReference type="KEGG" id="fro:AALO17_22990"/>
<accession>A0A140DXQ6</accession>
<dbReference type="AlphaFoldDB" id="A0A140DXQ6"/>
<proteinExistence type="predicted"/>
<dbReference type="STRING" id="1702221.AALO17_22990"/>
<dbReference type="GeneID" id="78478856"/>
<evidence type="ECO:0000313" key="1">
    <source>
        <dbReference type="EMBL" id="AMK55433.1"/>
    </source>
</evidence>
<dbReference type="Proteomes" id="UP000069771">
    <property type="component" value="Chromosome"/>
</dbReference>
<dbReference type="EMBL" id="CP011391">
    <property type="protein sequence ID" value="AMK55433.1"/>
    <property type="molecule type" value="Genomic_DNA"/>
</dbReference>